<evidence type="ECO:0000256" key="2">
    <source>
        <dbReference type="SAM" id="SignalP"/>
    </source>
</evidence>
<keyword evidence="1" id="KW-0802">TPR repeat</keyword>
<gene>
    <name evidence="3" type="ORF">ENU66_07520</name>
</gene>
<dbReference type="PANTHER" id="PTHR39328">
    <property type="entry name" value="BLL2871 PROTEIN"/>
    <property type="match status" value="1"/>
</dbReference>
<protein>
    <submittedName>
        <fullName evidence="3">DUF1028 domain-containing protein</fullName>
    </submittedName>
</protein>
<evidence type="ECO:0000313" key="3">
    <source>
        <dbReference type="EMBL" id="HGL18157.1"/>
    </source>
</evidence>
<evidence type="ECO:0000256" key="1">
    <source>
        <dbReference type="PROSITE-ProRule" id="PRU00339"/>
    </source>
</evidence>
<dbReference type="SMART" id="SM00028">
    <property type="entry name" value="TPR"/>
    <property type="match status" value="2"/>
</dbReference>
<dbReference type="EMBL" id="DTDJ01000047">
    <property type="protein sequence ID" value="HGL18157.1"/>
    <property type="molecule type" value="Genomic_DNA"/>
</dbReference>
<reference evidence="3" key="1">
    <citation type="journal article" date="2020" name="mSystems">
        <title>Genome- and Community-Level Interaction Insights into Carbon Utilization and Element Cycling Functions of Hydrothermarchaeota in Hydrothermal Sediment.</title>
        <authorList>
            <person name="Zhou Z."/>
            <person name="Liu Y."/>
            <person name="Xu W."/>
            <person name="Pan J."/>
            <person name="Luo Z.H."/>
            <person name="Li M."/>
        </authorList>
    </citation>
    <scope>NUCLEOTIDE SEQUENCE [LARGE SCALE GENOMIC DNA]</scope>
    <source>
        <strain evidence="3">SpSt-69</strain>
    </source>
</reference>
<dbReference type="InterPro" id="IPR011990">
    <property type="entry name" value="TPR-like_helical_dom_sf"/>
</dbReference>
<dbReference type="PANTHER" id="PTHR39328:SF1">
    <property type="entry name" value="BLL2871 PROTEIN"/>
    <property type="match status" value="1"/>
</dbReference>
<dbReference type="InterPro" id="IPR019734">
    <property type="entry name" value="TPR_rpt"/>
</dbReference>
<accession>A0A7V3ZYT0</accession>
<dbReference type="Pfam" id="PF06267">
    <property type="entry name" value="DUF1028"/>
    <property type="match status" value="1"/>
</dbReference>
<organism evidence="3">
    <name type="scientific">candidate division WOR-3 bacterium</name>
    <dbReference type="NCBI Taxonomy" id="2052148"/>
    <lineage>
        <taxon>Bacteria</taxon>
        <taxon>Bacteria division WOR-3</taxon>
    </lineage>
</organism>
<keyword evidence="2" id="KW-0732">Signal</keyword>
<proteinExistence type="predicted"/>
<dbReference type="InterPro" id="IPR029055">
    <property type="entry name" value="Ntn_hydrolases_N"/>
</dbReference>
<dbReference type="SUPFAM" id="SSF56235">
    <property type="entry name" value="N-terminal nucleophile aminohydrolases (Ntn hydrolases)"/>
    <property type="match status" value="1"/>
</dbReference>
<dbReference type="PROSITE" id="PS50005">
    <property type="entry name" value="TPR"/>
    <property type="match status" value="2"/>
</dbReference>
<dbReference type="Gene3D" id="1.25.40.10">
    <property type="entry name" value="Tetratricopeptide repeat domain"/>
    <property type="match status" value="1"/>
</dbReference>
<feature type="signal peptide" evidence="2">
    <location>
        <begin position="1"/>
        <end position="18"/>
    </location>
</feature>
<feature type="repeat" description="TPR" evidence="1">
    <location>
        <begin position="304"/>
        <end position="337"/>
    </location>
</feature>
<comment type="caution">
    <text evidence="3">The sequence shown here is derived from an EMBL/GenBank/DDBJ whole genome shotgun (WGS) entry which is preliminary data.</text>
</comment>
<dbReference type="SUPFAM" id="SSF48452">
    <property type="entry name" value="TPR-like"/>
    <property type="match status" value="1"/>
</dbReference>
<feature type="repeat" description="TPR" evidence="1">
    <location>
        <begin position="228"/>
        <end position="261"/>
    </location>
</feature>
<dbReference type="Gene3D" id="3.60.20.10">
    <property type="entry name" value="Glutamine Phosphoribosylpyrophosphate, subunit 1, domain 1"/>
    <property type="match status" value="1"/>
</dbReference>
<dbReference type="InterPro" id="IPR010430">
    <property type="entry name" value="DUF1028"/>
</dbReference>
<dbReference type="Pfam" id="PF13181">
    <property type="entry name" value="TPR_8"/>
    <property type="match status" value="2"/>
</dbReference>
<dbReference type="AlphaFoldDB" id="A0A7V3ZYT0"/>
<feature type="chain" id="PRO_5030876483" evidence="2">
    <location>
        <begin position="19"/>
        <end position="352"/>
    </location>
</feature>
<sequence length="352" mass="38883">MFMSLLFTFILNSLPFEAFGTFSIVACDTLTGEVGVAVASKFLAVGSVVPFAEAEVGAVASQAFGNPTFGPIALDLLKKGYSVDSILRYLQSIDSLFDRRQVGIVSAKGASASWTGKGCIAYAGHLNGFCYAIQGNILVGDTVLKAMESAFLSSEGDLPERLIAALEAGDKAGGDARGRQSAALLVMRKNGGYGGYSDKYVDIRVDDHPDPISELKRIYKLWERFFLIDAHGRLGDEYLKRGNKELAQLEFRRAMKILENVIAESPNDPDMLNEVAWFMVLRDIELSKAKELIDKALQIKPEDANILDTAALIYFKLGYRKKAIEFEEKAVKLDPENRYFKEMLEKFKKGKL</sequence>
<name>A0A7V3ZYT0_UNCW3</name>